<proteinExistence type="inferred from homology"/>
<dbReference type="AlphaFoldDB" id="A0A381ZMA9"/>
<evidence type="ECO:0000313" key="2">
    <source>
        <dbReference type="EMBL" id="SVA89992.1"/>
    </source>
</evidence>
<reference evidence="2" key="1">
    <citation type="submission" date="2018-05" db="EMBL/GenBank/DDBJ databases">
        <authorList>
            <person name="Lanie J.A."/>
            <person name="Ng W.-L."/>
            <person name="Kazmierczak K.M."/>
            <person name="Andrzejewski T.M."/>
            <person name="Davidsen T.M."/>
            <person name="Wayne K.J."/>
            <person name="Tettelin H."/>
            <person name="Glass J.I."/>
            <person name="Rusch D."/>
            <person name="Podicherti R."/>
            <person name="Tsui H.-C.T."/>
            <person name="Winkler M.E."/>
        </authorList>
    </citation>
    <scope>NUCLEOTIDE SEQUENCE</scope>
</reference>
<dbReference type="PROSITE" id="PS51257">
    <property type="entry name" value="PROKAR_LIPOPROTEIN"/>
    <property type="match status" value="1"/>
</dbReference>
<dbReference type="InterPro" id="IPR011659">
    <property type="entry name" value="WD40"/>
</dbReference>
<dbReference type="InterPro" id="IPR011042">
    <property type="entry name" value="6-blade_b-propeller_TolB-like"/>
</dbReference>
<organism evidence="2">
    <name type="scientific">marine metagenome</name>
    <dbReference type="NCBI Taxonomy" id="408172"/>
    <lineage>
        <taxon>unclassified sequences</taxon>
        <taxon>metagenomes</taxon>
        <taxon>ecological metagenomes</taxon>
    </lineage>
</organism>
<dbReference type="SUPFAM" id="SSF69304">
    <property type="entry name" value="Tricorn protease N-terminal domain"/>
    <property type="match status" value="1"/>
</dbReference>
<name>A0A381ZMA9_9ZZZZ</name>
<gene>
    <name evidence="2" type="ORF">METZ01_LOCUS142846</name>
</gene>
<evidence type="ECO:0008006" key="3">
    <source>
        <dbReference type="Google" id="ProtNLM"/>
    </source>
</evidence>
<dbReference type="EMBL" id="UINC01021758">
    <property type="protein sequence ID" value="SVA89992.1"/>
    <property type="molecule type" value="Genomic_DNA"/>
</dbReference>
<feature type="non-terminal residue" evidence="2">
    <location>
        <position position="348"/>
    </location>
</feature>
<accession>A0A381ZMA9</accession>
<dbReference type="Gene3D" id="2.120.10.30">
    <property type="entry name" value="TolB, C-terminal domain"/>
    <property type="match status" value="3"/>
</dbReference>
<protein>
    <recommendedName>
        <fullName evidence="3">DUF5050 domain-containing protein</fullName>
    </recommendedName>
</protein>
<evidence type="ECO:0000256" key="1">
    <source>
        <dbReference type="ARBA" id="ARBA00009820"/>
    </source>
</evidence>
<dbReference type="PANTHER" id="PTHR36842:SF1">
    <property type="entry name" value="PROTEIN TOLB"/>
    <property type="match status" value="1"/>
</dbReference>
<comment type="similarity">
    <text evidence="1">Belongs to the TolB family.</text>
</comment>
<dbReference type="PANTHER" id="PTHR36842">
    <property type="entry name" value="PROTEIN TOLB HOMOLOG"/>
    <property type="match status" value="1"/>
</dbReference>
<sequence>MVNQLKSKLFTNFYLISLLFMYSCAVEKKELSHDFPTSLIAFESYIDGKSKIFTMKPDGSGIIQLTKNDYNNHWPRWSPDGEKIIFVSDQDGNQEIYLMNRDGSKQRRITNHPADDYCPIWSPDGSMIAFCTRRYNKGGSEIVRRNINAGETWGINLTRLTYSQDHHSAKADDFLSWSPDGNWIAFESDRDRDDPEIYLINAVDGSNAQRLTYTRALDEVPTWSSDGNKILFSSDQSGVPHNGNYEIYMMNNYGENLRRLTWLEGQDTYPSMSPDNKEIVFESWQNGYPEIYKMKSDGSDIKRLTFFKKMTDKNDDKYQGNGNPSWSPDISNLFSDQILQKIVFESDR</sequence>
<dbReference type="Pfam" id="PF07676">
    <property type="entry name" value="PD40"/>
    <property type="match status" value="5"/>
</dbReference>